<keyword evidence="3" id="KW-1185">Reference proteome</keyword>
<name>A0A2X0LQL7_9BASI</name>
<dbReference type="EMBL" id="FMWP01000096">
    <property type="protein sequence ID" value="SCZ98503.1"/>
    <property type="molecule type" value="Genomic_DNA"/>
</dbReference>
<feature type="region of interest" description="Disordered" evidence="1">
    <location>
        <begin position="51"/>
        <end position="144"/>
    </location>
</feature>
<feature type="compositionally biased region" description="Polar residues" evidence="1">
    <location>
        <begin position="235"/>
        <end position="248"/>
    </location>
</feature>
<proteinExistence type="predicted"/>
<gene>
    <name evidence="2" type="ORF">BZ3500_MVSOF-1268-A1-R1_CHR3-1G05426</name>
</gene>
<evidence type="ECO:0000313" key="3">
    <source>
        <dbReference type="Proteomes" id="UP000249723"/>
    </source>
</evidence>
<evidence type="ECO:0000313" key="2">
    <source>
        <dbReference type="EMBL" id="SCZ98503.1"/>
    </source>
</evidence>
<feature type="region of interest" description="Disordered" evidence="1">
    <location>
        <begin position="216"/>
        <end position="251"/>
    </location>
</feature>
<feature type="compositionally biased region" description="Low complexity" evidence="1">
    <location>
        <begin position="105"/>
        <end position="115"/>
    </location>
</feature>
<organism evidence="2 3">
    <name type="scientific">Microbotryum saponariae</name>
    <dbReference type="NCBI Taxonomy" id="289078"/>
    <lineage>
        <taxon>Eukaryota</taxon>
        <taxon>Fungi</taxon>
        <taxon>Dikarya</taxon>
        <taxon>Basidiomycota</taxon>
        <taxon>Pucciniomycotina</taxon>
        <taxon>Microbotryomycetes</taxon>
        <taxon>Microbotryales</taxon>
        <taxon>Microbotryaceae</taxon>
        <taxon>Microbotryum</taxon>
    </lineage>
</organism>
<accession>A0A2X0LQL7</accession>
<dbReference type="OrthoDB" id="10496018at2759"/>
<protein>
    <submittedName>
        <fullName evidence="2">BZ3500_MvSof-1268-A1-R1_Chr3-1g05426 protein</fullName>
    </submittedName>
</protein>
<dbReference type="STRING" id="289078.A0A2X0LQL7"/>
<evidence type="ECO:0000256" key="1">
    <source>
        <dbReference type="SAM" id="MobiDB-lite"/>
    </source>
</evidence>
<dbReference type="Proteomes" id="UP000249723">
    <property type="component" value="Unassembled WGS sequence"/>
</dbReference>
<reference evidence="3" key="1">
    <citation type="submission" date="2016-10" db="EMBL/GenBank/DDBJ databases">
        <authorList>
            <person name="Jeantristanb JTB J.-T."/>
            <person name="Ricardo R."/>
        </authorList>
    </citation>
    <scope>NUCLEOTIDE SEQUENCE [LARGE SCALE GENOMIC DNA]</scope>
</reference>
<dbReference type="AlphaFoldDB" id="A0A2X0LQL7"/>
<feature type="compositionally biased region" description="Basic residues" evidence="1">
    <location>
        <begin position="90"/>
        <end position="104"/>
    </location>
</feature>
<sequence>MHPRSSILEPQQRQRIEERIDRDARLVWANGRWVFKKRVLEGSATLAPKARTLSSTINTSKFTPPTPRAPAPRTECARSNPRSQHAITAARRRRRARSRSRRKSTPSTTTQSPTRNESTPPPKGVIRPSRNLIEAVPKGADPMRPALSKSLTAAEHESTTYQVRTIRAAKVTTTAKQSSPAATRTTVLPKVALRPVPPTSHVSSFFDSNRSHLARAELAPTRPPIPSRSSAPPELSSNPVPQPDTAQINPRPCASRTTQILHSQLAHLRTTWTHQRRLHLLHHLLHHSHYPLSNPHRAGRLLHEPPSSPPTLSSLACLSPRTQVQLPSSSTSFYKLSWAAYQKLYNTGVSGKTLSKAERLFRACGREVFLQGMRTG</sequence>
<feature type="compositionally biased region" description="Polar residues" evidence="1">
    <location>
        <begin position="52"/>
        <end position="62"/>
    </location>
</feature>